<protein>
    <submittedName>
        <fullName evidence="1">Uncharacterized protein</fullName>
    </submittedName>
</protein>
<evidence type="ECO:0000313" key="1">
    <source>
        <dbReference type="EMBL" id="MFD0871724.1"/>
    </source>
</evidence>
<gene>
    <name evidence="1" type="ORF">ACFQ03_21575</name>
</gene>
<reference evidence="2" key="1">
    <citation type="journal article" date="2019" name="Int. J. Syst. Evol. Microbiol.">
        <title>The Global Catalogue of Microorganisms (GCM) 10K type strain sequencing project: providing services to taxonomists for standard genome sequencing and annotation.</title>
        <authorList>
            <consortium name="The Broad Institute Genomics Platform"/>
            <consortium name="The Broad Institute Genome Sequencing Center for Infectious Disease"/>
            <person name="Wu L."/>
            <person name="Ma J."/>
        </authorList>
    </citation>
    <scope>NUCLEOTIDE SEQUENCE [LARGE SCALE GENOMIC DNA]</scope>
    <source>
        <strain evidence="2">CCUG 57263</strain>
    </source>
</reference>
<dbReference type="Proteomes" id="UP001597120">
    <property type="component" value="Unassembled WGS sequence"/>
</dbReference>
<dbReference type="EMBL" id="JBHTIU010000087">
    <property type="protein sequence ID" value="MFD0871724.1"/>
    <property type="molecule type" value="Genomic_DNA"/>
</dbReference>
<sequence>MEKYHKPNFAKAIDPFGNSKLLEQLHTLAGGCPSLLKFGLPLIISYFPKILAVPRFRRTIINIWAGSHTISNLGSRNMNSGFNK</sequence>
<organism evidence="1 2">
    <name type="scientific">Paenibacillus residui</name>
    <dbReference type="NCBI Taxonomy" id="629724"/>
    <lineage>
        <taxon>Bacteria</taxon>
        <taxon>Bacillati</taxon>
        <taxon>Bacillota</taxon>
        <taxon>Bacilli</taxon>
        <taxon>Bacillales</taxon>
        <taxon>Paenibacillaceae</taxon>
        <taxon>Paenibacillus</taxon>
    </lineage>
</organism>
<keyword evidence="2" id="KW-1185">Reference proteome</keyword>
<dbReference type="RefSeq" id="WP_379290892.1">
    <property type="nucleotide sequence ID" value="NZ_JBHTIU010000087.1"/>
</dbReference>
<proteinExistence type="predicted"/>
<comment type="caution">
    <text evidence="1">The sequence shown here is derived from an EMBL/GenBank/DDBJ whole genome shotgun (WGS) entry which is preliminary data.</text>
</comment>
<name>A0ABW3DGL7_9BACL</name>
<accession>A0ABW3DGL7</accession>
<evidence type="ECO:0000313" key="2">
    <source>
        <dbReference type="Proteomes" id="UP001597120"/>
    </source>
</evidence>